<dbReference type="EMBL" id="SWLB01000015">
    <property type="protein sequence ID" value="KAF3328602.1"/>
    <property type="molecule type" value="Genomic_DNA"/>
</dbReference>
<keyword evidence="2" id="KW-1185">Reference proteome</keyword>
<reference evidence="1" key="1">
    <citation type="submission" date="2020-01" db="EMBL/GenBank/DDBJ databases">
        <title>Genome sequence of Kobresia littledalei, the first chromosome-level genome in the family Cyperaceae.</title>
        <authorList>
            <person name="Qu G."/>
        </authorList>
    </citation>
    <scope>NUCLEOTIDE SEQUENCE</scope>
    <source>
        <strain evidence="1">C.B.Clarke</strain>
        <tissue evidence="1">Leaf</tissue>
    </source>
</reference>
<accession>A0A833V8D9</accession>
<protein>
    <submittedName>
        <fullName evidence="1">Uncharacterized protein</fullName>
    </submittedName>
</protein>
<gene>
    <name evidence="1" type="ORF">FCM35_KLT05680</name>
</gene>
<dbReference type="AlphaFoldDB" id="A0A833V8D9"/>
<evidence type="ECO:0000313" key="1">
    <source>
        <dbReference type="EMBL" id="KAF3328602.1"/>
    </source>
</evidence>
<name>A0A833V8D9_9POAL</name>
<proteinExistence type="predicted"/>
<comment type="caution">
    <text evidence="1">The sequence shown here is derived from an EMBL/GenBank/DDBJ whole genome shotgun (WGS) entry which is preliminary data.</text>
</comment>
<organism evidence="1 2">
    <name type="scientific">Carex littledalei</name>
    <dbReference type="NCBI Taxonomy" id="544730"/>
    <lineage>
        <taxon>Eukaryota</taxon>
        <taxon>Viridiplantae</taxon>
        <taxon>Streptophyta</taxon>
        <taxon>Embryophyta</taxon>
        <taxon>Tracheophyta</taxon>
        <taxon>Spermatophyta</taxon>
        <taxon>Magnoliopsida</taxon>
        <taxon>Liliopsida</taxon>
        <taxon>Poales</taxon>
        <taxon>Cyperaceae</taxon>
        <taxon>Cyperoideae</taxon>
        <taxon>Cariceae</taxon>
        <taxon>Carex</taxon>
        <taxon>Carex subgen. Euthyceras</taxon>
    </lineage>
</organism>
<dbReference type="Proteomes" id="UP000623129">
    <property type="component" value="Unassembled WGS sequence"/>
</dbReference>
<sequence length="67" mass="7754">MARLRRPRNREQSKRQRLDEVRDSGSVVRVSFLAFWDSELGFRFIHCGLGNCLSGVGFSETVVDFVY</sequence>
<evidence type="ECO:0000313" key="2">
    <source>
        <dbReference type="Proteomes" id="UP000623129"/>
    </source>
</evidence>